<sequence length="114" mass="12891">MMKGASIDPDVSDYNDHFVDLPPANSSGNTIKNEPAAPSSNEQEFSSKSTCSNDSFEPSVPELDVSEVFDAELRRQRLETLKSEKRMFDKWTEMAAAHIKTYEEMVSIQRETLQ</sequence>
<dbReference type="EMBL" id="WIXE01020070">
    <property type="protein sequence ID" value="KAK5969509.1"/>
    <property type="molecule type" value="Genomic_DNA"/>
</dbReference>
<gene>
    <name evidence="2" type="ORF">GCK32_005043</name>
</gene>
<evidence type="ECO:0000313" key="3">
    <source>
        <dbReference type="Proteomes" id="UP001331761"/>
    </source>
</evidence>
<feature type="compositionally biased region" description="Polar residues" evidence="1">
    <location>
        <begin position="24"/>
        <end position="56"/>
    </location>
</feature>
<keyword evidence="3" id="KW-1185">Reference proteome</keyword>
<reference evidence="2 3" key="1">
    <citation type="submission" date="2019-10" db="EMBL/GenBank/DDBJ databases">
        <title>Assembly and Annotation for the nematode Trichostrongylus colubriformis.</title>
        <authorList>
            <person name="Martin J."/>
        </authorList>
    </citation>
    <scope>NUCLEOTIDE SEQUENCE [LARGE SCALE GENOMIC DNA]</scope>
    <source>
        <strain evidence="2">G859</strain>
        <tissue evidence="2">Whole worm</tissue>
    </source>
</reference>
<accession>A0AAN8ICQ2</accession>
<comment type="caution">
    <text evidence="2">The sequence shown here is derived from an EMBL/GenBank/DDBJ whole genome shotgun (WGS) entry which is preliminary data.</text>
</comment>
<dbReference type="Proteomes" id="UP001331761">
    <property type="component" value="Unassembled WGS sequence"/>
</dbReference>
<dbReference type="AlphaFoldDB" id="A0AAN8ICQ2"/>
<protein>
    <submittedName>
        <fullName evidence="2">Uncharacterized protein</fullName>
    </submittedName>
</protein>
<evidence type="ECO:0000313" key="2">
    <source>
        <dbReference type="EMBL" id="KAK5969509.1"/>
    </source>
</evidence>
<organism evidence="2 3">
    <name type="scientific">Trichostrongylus colubriformis</name>
    <name type="common">Black scour worm</name>
    <dbReference type="NCBI Taxonomy" id="6319"/>
    <lineage>
        <taxon>Eukaryota</taxon>
        <taxon>Metazoa</taxon>
        <taxon>Ecdysozoa</taxon>
        <taxon>Nematoda</taxon>
        <taxon>Chromadorea</taxon>
        <taxon>Rhabditida</taxon>
        <taxon>Rhabditina</taxon>
        <taxon>Rhabditomorpha</taxon>
        <taxon>Strongyloidea</taxon>
        <taxon>Trichostrongylidae</taxon>
        <taxon>Trichostrongylus</taxon>
    </lineage>
</organism>
<feature type="region of interest" description="Disordered" evidence="1">
    <location>
        <begin position="1"/>
        <end position="59"/>
    </location>
</feature>
<name>A0AAN8ICQ2_TRICO</name>
<evidence type="ECO:0000256" key="1">
    <source>
        <dbReference type="SAM" id="MobiDB-lite"/>
    </source>
</evidence>
<proteinExistence type="predicted"/>